<evidence type="ECO:0000313" key="3">
    <source>
        <dbReference type="Proteomes" id="UP000317378"/>
    </source>
</evidence>
<sequence>MVGGMVGVAWLVLPWMTDTDTGTGGPAATAGSAPPAARAATPGAMATADTQDIQDIPGIEDVQNVQNAENSRHAQDDDGTATADLVLPLLAAGTAGALAAYGYARRRRRARTRTTPGGGPAGPVTPLSESDVRTRTLLVEIDDSVRTSQEELAFVEARFDAEAVEPFVRAVRDAESELSAAFRLRQRYDASVEGEAPESDPLESDTARRETLRDIAARCTDAGRRLDAEAAAFDRLRALERDTGEALGLAEARFRELAARTGAAEAVLADLGGRYAPSAARPVIGHIEQAKDRLVFATTHLNRARQSTDMGDPYAAAPRLRAAEGAVSQAAVFVGGVERLAAELAAAVEALPAALAGAEEAVTGAGGPLERTSARMPVGELRALVAHAEAVLAGVREETAAGPYDPLGALRRIARATAPLGAGRADAVRAAALIAARNATAAAADFVTTHRGAVGGAARTRLAEAQRLLAPDTDPSAEDCLRADALAHQARELAERDIRTHGNPYTGSPRQADGTGGAVLGGVLLGGRPDGGPPASFGGPATRARRGLRTGSATPPPGP</sequence>
<dbReference type="OrthoDB" id="5105562at2"/>
<feature type="region of interest" description="Disordered" evidence="1">
    <location>
        <begin position="22"/>
        <end position="47"/>
    </location>
</feature>
<feature type="region of interest" description="Disordered" evidence="1">
    <location>
        <begin position="108"/>
        <end position="128"/>
    </location>
</feature>
<feature type="region of interest" description="Disordered" evidence="1">
    <location>
        <begin position="496"/>
        <end position="559"/>
    </location>
</feature>
<dbReference type="EMBL" id="VCHX02000118">
    <property type="protein sequence ID" value="TPQ21434.1"/>
    <property type="molecule type" value="Genomic_DNA"/>
</dbReference>
<name>A0A505DCF8_9ACTN</name>
<dbReference type="Proteomes" id="UP000317378">
    <property type="component" value="Unassembled WGS sequence"/>
</dbReference>
<feature type="compositionally biased region" description="Gly residues" evidence="1">
    <location>
        <begin position="514"/>
        <end position="530"/>
    </location>
</feature>
<accession>A0A505DCF8</accession>
<reference evidence="2 3" key="1">
    <citation type="submission" date="2019-06" db="EMBL/GenBank/DDBJ databases">
        <title>Streptomyces sporangiiformans sp. nov., a novel actinomycete isolated from soil in Mount Song.</title>
        <authorList>
            <person name="Han L."/>
        </authorList>
    </citation>
    <scope>NUCLEOTIDE SEQUENCE [LARGE SCALE GENOMIC DNA]</scope>
    <source>
        <strain evidence="2 3">NEAU-SSA 1</strain>
    </source>
</reference>
<keyword evidence="3" id="KW-1185">Reference proteome</keyword>
<protein>
    <recommendedName>
        <fullName evidence="4">TPM domain-containing protein</fullName>
    </recommendedName>
</protein>
<evidence type="ECO:0000313" key="2">
    <source>
        <dbReference type="EMBL" id="TPQ21434.1"/>
    </source>
</evidence>
<comment type="caution">
    <text evidence="2">The sequence shown here is derived from an EMBL/GenBank/DDBJ whole genome shotgun (WGS) entry which is preliminary data.</text>
</comment>
<proteinExistence type="predicted"/>
<gene>
    <name evidence="2" type="ORF">FGD71_015275</name>
</gene>
<dbReference type="AlphaFoldDB" id="A0A505DCF8"/>
<evidence type="ECO:0008006" key="4">
    <source>
        <dbReference type="Google" id="ProtNLM"/>
    </source>
</evidence>
<evidence type="ECO:0000256" key="1">
    <source>
        <dbReference type="SAM" id="MobiDB-lite"/>
    </source>
</evidence>
<organism evidence="2 3">
    <name type="scientific">Streptomyces sporangiiformans</name>
    <dbReference type="NCBI Taxonomy" id="2315329"/>
    <lineage>
        <taxon>Bacteria</taxon>
        <taxon>Bacillati</taxon>
        <taxon>Actinomycetota</taxon>
        <taxon>Actinomycetes</taxon>
        <taxon>Kitasatosporales</taxon>
        <taxon>Streptomycetaceae</taxon>
        <taxon>Streptomyces</taxon>
    </lineage>
</organism>